<dbReference type="Gene3D" id="3.40.190.10">
    <property type="entry name" value="Periplasmic binding protein-like II"/>
    <property type="match status" value="1"/>
</dbReference>
<evidence type="ECO:0000313" key="3">
    <source>
        <dbReference type="EMBL" id="BAU33277.1"/>
    </source>
</evidence>
<reference evidence="3 4" key="2">
    <citation type="submission" date="2016-01" db="EMBL/GenBank/DDBJ databases">
        <title>Microcella alkaliphila JAM AC0309 whole genome shotgun sequence.</title>
        <authorList>
            <person name="Kurata A."/>
            <person name="Hirose Y."/>
            <person name="Kishimoto N."/>
            <person name="Kobayashi T."/>
        </authorList>
    </citation>
    <scope>NUCLEOTIDE SEQUENCE [LARGE SCALE GENOMIC DNA]</scope>
    <source>
        <strain evidence="3 4">JAM AC0309</strain>
    </source>
</reference>
<dbReference type="Pfam" id="PF03401">
    <property type="entry name" value="TctC"/>
    <property type="match status" value="1"/>
</dbReference>
<accession>A0A0U5BXP5</accession>
<keyword evidence="2" id="KW-0732">Signal</keyword>
<dbReference type="PANTHER" id="PTHR42928:SF3">
    <property type="entry name" value="UPF0065 PROTEIN YFLP"/>
    <property type="match status" value="1"/>
</dbReference>
<evidence type="ECO:0000313" key="4">
    <source>
        <dbReference type="Proteomes" id="UP000218965"/>
    </source>
</evidence>
<dbReference type="RefSeq" id="WP_096423020.1">
    <property type="nucleotide sequence ID" value="NZ_AP017315.1"/>
</dbReference>
<comment type="similarity">
    <text evidence="1">Belongs to the UPF0065 (bug) family.</text>
</comment>
<dbReference type="AlphaFoldDB" id="A0A0U5BXP5"/>
<name>A0A0U5BXP5_9MICO</name>
<proteinExistence type="inferred from homology"/>
<gene>
    <name evidence="3" type="ORF">MalAC0309_2437</name>
</gene>
<sequence>MNRRTLVTTAFALVASLAFVLAAINASGSGGAASPRTKITLVAPAAPGGGWDAFAREGQQAMRINGIAGGVQVVNVPGASGTIGLGQVVGMGDRHDLLLVTGGVMLGGIILNDSAVSLDDTVPIARLADDFNVLVVPGDSPFETLEDFVAALQNDAGGTAIAGGSLGGIDHLLAGMLAAESGIDPQTVNYIAYPGGGEVVTSLLSSTAAAGLSGYNEFRDQIDSGNLRALAISAHEPVEGIDVPTFREQGVEVSMSNWRGYVAPPGITDEVYDELVAMVTELRATEEWTDTLERNNWVDSFMVGDEFADFIRDESDRTEAIVRGLGL</sequence>
<reference evidence="4" key="1">
    <citation type="submission" date="2015-12" db="EMBL/GenBank/DDBJ databases">
        <authorList>
            <person name="Shamseldin A."/>
            <person name="Moawad H."/>
            <person name="Abd El-Rahim W.M."/>
            <person name="Sadowsky M.J."/>
        </authorList>
    </citation>
    <scope>NUCLEOTIDE SEQUENCE [LARGE SCALE GENOMIC DNA]</scope>
    <source>
        <strain evidence="4">JAM AC0309</strain>
    </source>
</reference>
<feature type="chain" id="PRO_5006855521" evidence="2">
    <location>
        <begin position="33"/>
        <end position="327"/>
    </location>
</feature>
<dbReference type="InterPro" id="IPR005064">
    <property type="entry name" value="BUG"/>
</dbReference>
<feature type="signal peptide" evidence="2">
    <location>
        <begin position="1"/>
        <end position="32"/>
    </location>
</feature>
<evidence type="ECO:0000256" key="1">
    <source>
        <dbReference type="ARBA" id="ARBA00006987"/>
    </source>
</evidence>
<dbReference type="PANTHER" id="PTHR42928">
    <property type="entry name" value="TRICARBOXYLATE-BINDING PROTEIN"/>
    <property type="match status" value="1"/>
</dbReference>
<dbReference type="CDD" id="cd07012">
    <property type="entry name" value="PBP2_Bug_TTT"/>
    <property type="match status" value="1"/>
</dbReference>
<dbReference type="PIRSF" id="PIRSF017082">
    <property type="entry name" value="YflP"/>
    <property type="match status" value="1"/>
</dbReference>
<protein>
    <submittedName>
        <fullName evidence="3">Uncharacterized protein conserved in bacteria</fullName>
    </submittedName>
</protein>
<dbReference type="InterPro" id="IPR042100">
    <property type="entry name" value="Bug_dom1"/>
</dbReference>
<dbReference type="Proteomes" id="UP000218965">
    <property type="component" value="Chromosome"/>
</dbReference>
<dbReference type="KEGG" id="malk:MalAC0309_2437"/>
<dbReference type="OrthoDB" id="9780943at2"/>
<organism evidence="3 4">
    <name type="scientific">Microcella alkaliphila</name>
    <dbReference type="NCBI Taxonomy" id="279828"/>
    <lineage>
        <taxon>Bacteria</taxon>
        <taxon>Bacillati</taxon>
        <taxon>Actinomycetota</taxon>
        <taxon>Actinomycetes</taxon>
        <taxon>Micrococcales</taxon>
        <taxon>Microbacteriaceae</taxon>
        <taxon>Microcella</taxon>
    </lineage>
</organism>
<dbReference type="Gene3D" id="3.40.190.150">
    <property type="entry name" value="Bordetella uptake gene, domain 1"/>
    <property type="match status" value="1"/>
</dbReference>
<dbReference type="EMBL" id="AP017315">
    <property type="protein sequence ID" value="BAU33277.1"/>
    <property type="molecule type" value="Genomic_DNA"/>
</dbReference>
<evidence type="ECO:0000256" key="2">
    <source>
        <dbReference type="SAM" id="SignalP"/>
    </source>
</evidence>
<dbReference type="SUPFAM" id="SSF53850">
    <property type="entry name" value="Periplasmic binding protein-like II"/>
    <property type="match status" value="1"/>
</dbReference>